<accession>A0ABD5UE37</accession>
<dbReference type="InterPro" id="IPR036390">
    <property type="entry name" value="WH_DNA-bd_sf"/>
</dbReference>
<dbReference type="RefSeq" id="WP_379763997.1">
    <property type="nucleotide sequence ID" value="NZ_JBHSXI010000001.1"/>
</dbReference>
<proteinExistence type="predicted"/>
<dbReference type="Pfam" id="PF01978">
    <property type="entry name" value="TrmB"/>
    <property type="match status" value="1"/>
</dbReference>
<dbReference type="AlphaFoldDB" id="A0ABD5UE37"/>
<dbReference type="InterPro" id="IPR036388">
    <property type="entry name" value="WH-like_DNA-bd_sf"/>
</dbReference>
<dbReference type="SUPFAM" id="SSF46785">
    <property type="entry name" value="Winged helix' DNA-binding domain"/>
    <property type="match status" value="1"/>
</dbReference>
<comment type="caution">
    <text evidence="3">The sequence shown here is derived from an EMBL/GenBank/DDBJ whole genome shotgun (WGS) entry which is preliminary data.</text>
</comment>
<evidence type="ECO:0000259" key="2">
    <source>
        <dbReference type="Pfam" id="PF24218"/>
    </source>
</evidence>
<organism evidence="3 4">
    <name type="scientific">Halorubrum trueperi</name>
    <dbReference type="NCBI Taxonomy" id="2004704"/>
    <lineage>
        <taxon>Archaea</taxon>
        <taxon>Methanobacteriati</taxon>
        <taxon>Methanobacteriota</taxon>
        <taxon>Stenosarchaea group</taxon>
        <taxon>Halobacteria</taxon>
        <taxon>Halobacteriales</taxon>
        <taxon>Haloferacaceae</taxon>
        <taxon>Halorubrum</taxon>
    </lineage>
</organism>
<protein>
    <submittedName>
        <fullName evidence="3">Helix-turn-helix domain-containing protein</fullName>
    </submittedName>
</protein>
<evidence type="ECO:0000313" key="4">
    <source>
        <dbReference type="Proteomes" id="UP001596333"/>
    </source>
</evidence>
<keyword evidence="4" id="KW-1185">Reference proteome</keyword>
<dbReference type="InterPro" id="IPR002831">
    <property type="entry name" value="Tscrpt_reg_TrmB_N"/>
</dbReference>
<dbReference type="EMBL" id="JBHSXI010000001">
    <property type="protein sequence ID" value="MFC6887684.1"/>
    <property type="molecule type" value="Genomic_DNA"/>
</dbReference>
<gene>
    <name evidence="3" type="ORF">ACFQEY_01245</name>
</gene>
<feature type="domain" description="DUF7437" evidence="2">
    <location>
        <begin position="110"/>
        <end position="171"/>
    </location>
</feature>
<evidence type="ECO:0000259" key="1">
    <source>
        <dbReference type="Pfam" id="PF01978"/>
    </source>
</evidence>
<dbReference type="InterPro" id="IPR055860">
    <property type="entry name" value="DUF7437"/>
</dbReference>
<evidence type="ECO:0000313" key="3">
    <source>
        <dbReference type="EMBL" id="MFC6887684.1"/>
    </source>
</evidence>
<feature type="domain" description="Transcription regulator TrmB N-terminal" evidence="1">
    <location>
        <begin position="28"/>
        <end position="85"/>
    </location>
</feature>
<reference evidence="3 4" key="1">
    <citation type="journal article" date="2019" name="Int. J. Syst. Evol. Microbiol.">
        <title>The Global Catalogue of Microorganisms (GCM) 10K type strain sequencing project: providing services to taxonomists for standard genome sequencing and annotation.</title>
        <authorList>
            <consortium name="The Broad Institute Genomics Platform"/>
            <consortium name="The Broad Institute Genome Sequencing Center for Infectious Disease"/>
            <person name="Wu L."/>
            <person name="Ma J."/>
        </authorList>
    </citation>
    <scope>NUCLEOTIDE SEQUENCE [LARGE SCALE GENOMIC DNA]</scope>
    <source>
        <strain evidence="3 4">Y73</strain>
    </source>
</reference>
<dbReference type="Gene3D" id="1.10.10.10">
    <property type="entry name" value="Winged helix-like DNA-binding domain superfamily/Winged helix DNA-binding domain"/>
    <property type="match status" value="1"/>
</dbReference>
<dbReference type="Pfam" id="PF24218">
    <property type="entry name" value="DUF7437"/>
    <property type="match status" value="1"/>
</dbReference>
<sequence>MATRDANRATPLGTGGTAFELLLNARKAWIYTYLRRHPETPVRALVDELDIPQRTVYEYVDELEAAGFIEQSNEGRPATYTALDVDLQLIQGDAERRITPALIEAVARGQRDDDIETYLDRHGLDGLAVALDYAREHADGSVTHRIMAREQSITPMEAGIILDALRPVVEE</sequence>
<dbReference type="Proteomes" id="UP001596333">
    <property type="component" value="Unassembled WGS sequence"/>
</dbReference>
<name>A0ABD5UE37_9EURY</name>